<feature type="compositionally biased region" description="Basic and acidic residues" evidence="1">
    <location>
        <begin position="1"/>
        <end position="11"/>
    </location>
</feature>
<dbReference type="AlphaFoldDB" id="A0A368EW84"/>
<dbReference type="OrthoDB" id="5846103at2759"/>
<name>A0A368EW84_ANCCA</name>
<dbReference type="Proteomes" id="UP000252519">
    <property type="component" value="Unassembled WGS sequence"/>
</dbReference>
<proteinExistence type="predicted"/>
<keyword evidence="2" id="KW-1133">Transmembrane helix</keyword>
<protein>
    <submittedName>
        <fullName evidence="3">Uncharacterized protein</fullName>
    </submittedName>
</protein>
<feature type="region of interest" description="Disordered" evidence="1">
    <location>
        <begin position="1"/>
        <end position="21"/>
    </location>
</feature>
<sequence>MASGKKPKDSSSSHQKATNKRGGLSWTTLVFISAVIAVISYLTYAEFFSTRPLPRLLPRITGIGVDNKKWGSYRAHTYFGLRTRDPRSPL</sequence>
<comment type="caution">
    <text evidence="3">The sequence shown here is derived from an EMBL/GenBank/DDBJ whole genome shotgun (WGS) entry which is preliminary data.</text>
</comment>
<keyword evidence="2" id="KW-0812">Transmembrane</keyword>
<reference evidence="3 4" key="1">
    <citation type="submission" date="2014-10" db="EMBL/GenBank/DDBJ databases">
        <title>Draft genome of the hookworm Ancylostoma caninum.</title>
        <authorList>
            <person name="Mitreva M."/>
        </authorList>
    </citation>
    <scope>NUCLEOTIDE SEQUENCE [LARGE SCALE GENOMIC DNA]</scope>
    <source>
        <strain evidence="3 4">Baltimore</strain>
    </source>
</reference>
<evidence type="ECO:0000313" key="3">
    <source>
        <dbReference type="EMBL" id="RCN23962.1"/>
    </source>
</evidence>
<evidence type="ECO:0000256" key="1">
    <source>
        <dbReference type="SAM" id="MobiDB-lite"/>
    </source>
</evidence>
<dbReference type="EMBL" id="JOJR01024550">
    <property type="protein sequence ID" value="RCN23962.1"/>
    <property type="molecule type" value="Genomic_DNA"/>
</dbReference>
<feature type="non-terminal residue" evidence="3">
    <location>
        <position position="90"/>
    </location>
</feature>
<organism evidence="3 4">
    <name type="scientific">Ancylostoma caninum</name>
    <name type="common">Dog hookworm</name>
    <dbReference type="NCBI Taxonomy" id="29170"/>
    <lineage>
        <taxon>Eukaryota</taxon>
        <taxon>Metazoa</taxon>
        <taxon>Ecdysozoa</taxon>
        <taxon>Nematoda</taxon>
        <taxon>Chromadorea</taxon>
        <taxon>Rhabditida</taxon>
        <taxon>Rhabditina</taxon>
        <taxon>Rhabditomorpha</taxon>
        <taxon>Strongyloidea</taxon>
        <taxon>Ancylostomatidae</taxon>
        <taxon>Ancylostomatinae</taxon>
        <taxon>Ancylostoma</taxon>
    </lineage>
</organism>
<dbReference type="InterPro" id="IPR038518">
    <property type="entry name" value="Glyco_hydro_63N_sf"/>
</dbReference>
<gene>
    <name evidence="3" type="ORF">ANCCAN_30349</name>
</gene>
<dbReference type="Gene3D" id="2.70.98.110">
    <property type="entry name" value="Glycosyl hydrolase family 63, N-terminal domain"/>
    <property type="match status" value="1"/>
</dbReference>
<evidence type="ECO:0000256" key="2">
    <source>
        <dbReference type="SAM" id="Phobius"/>
    </source>
</evidence>
<accession>A0A368EW84</accession>
<feature type="transmembrane region" description="Helical" evidence="2">
    <location>
        <begin position="21"/>
        <end position="44"/>
    </location>
</feature>
<keyword evidence="4" id="KW-1185">Reference proteome</keyword>
<keyword evidence="2" id="KW-0472">Membrane</keyword>
<evidence type="ECO:0000313" key="4">
    <source>
        <dbReference type="Proteomes" id="UP000252519"/>
    </source>
</evidence>